<dbReference type="EMBL" id="VMNI01000021">
    <property type="protein sequence ID" value="TVO72287.1"/>
    <property type="molecule type" value="Genomic_DNA"/>
</dbReference>
<dbReference type="InterPro" id="IPR041657">
    <property type="entry name" value="HTH_17"/>
</dbReference>
<reference evidence="2 3" key="1">
    <citation type="submission" date="2019-07" db="EMBL/GenBank/DDBJ databases">
        <title>The pathways for chlorine oxyanion respiration interact through the shared metabolite chlorate.</title>
        <authorList>
            <person name="Barnum T.P."/>
            <person name="Cheng Y."/>
            <person name="Hill K.A."/>
            <person name="Lucas L.N."/>
            <person name="Carlson H.K."/>
            <person name="Coates J.D."/>
        </authorList>
    </citation>
    <scope>NUCLEOTIDE SEQUENCE [LARGE SCALE GENOMIC DNA]</scope>
    <source>
        <strain evidence="2 3">SFB-1</strain>
    </source>
</reference>
<dbReference type="AlphaFoldDB" id="A0A557S4M3"/>
<accession>A0A557S4M3</accession>
<feature type="domain" description="Helix-turn-helix" evidence="1">
    <location>
        <begin position="15"/>
        <end position="62"/>
    </location>
</feature>
<name>A0A557S4M3_9RHOO</name>
<dbReference type="SUPFAM" id="SSF46955">
    <property type="entry name" value="Putative DNA-binding domain"/>
    <property type="match status" value="1"/>
</dbReference>
<gene>
    <name evidence="2" type="ORF">FHP89_18575</name>
</gene>
<protein>
    <submittedName>
        <fullName evidence="2">Helix-turn-helix domain-containing protein</fullName>
    </submittedName>
</protein>
<evidence type="ECO:0000259" key="1">
    <source>
        <dbReference type="Pfam" id="PF12728"/>
    </source>
</evidence>
<evidence type="ECO:0000313" key="3">
    <source>
        <dbReference type="Proteomes" id="UP000318349"/>
    </source>
</evidence>
<dbReference type="InterPro" id="IPR009061">
    <property type="entry name" value="DNA-bd_dom_put_sf"/>
</dbReference>
<comment type="caution">
    <text evidence="2">The sequence shown here is derived from an EMBL/GenBank/DDBJ whole genome shotgun (WGS) entry which is preliminary data.</text>
</comment>
<dbReference type="Pfam" id="PF12728">
    <property type="entry name" value="HTH_17"/>
    <property type="match status" value="1"/>
</dbReference>
<evidence type="ECO:0000313" key="2">
    <source>
        <dbReference type="EMBL" id="TVO72287.1"/>
    </source>
</evidence>
<sequence>MSAQIIQLPQLISRDDAAAALGIRPQTLACWACNGRYDLPFVKIGRRVMYRLSDIEAFIEANLIRQEAA</sequence>
<organism evidence="2 3">
    <name type="scientific">Denitromonas halophila</name>
    <dbReference type="NCBI Taxonomy" id="1629404"/>
    <lineage>
        <taxon>Bacteria</taxon>
        <taxon>Pseudomonadati</taxon>
        <taxon>Pseudomonadota</taxon>
        <taxon>Betaproteobacteria</taxon>
        <taxon>Rhodocyclales</taxon>
        <taxon>Zoogloeaceae</taxon>
        <taxon>Denitromonas</taxon>
    </lineage>
</organism>
<dbReference type="Proteomes" id="UP000318349">
    <property type="component" value="Unassembled WGS sequence"/>
</dbReference>
<proteinExistence type="predicted"/>